<reference evidence="3" key="1">
    <citation type="submission" date="2017-02" db="EMBL/GenBank/DDBJ databases">
        <authorList>
            <person name="Tafer H."/>
            <person name="Lopandic K."/>
        </authorList>
    </citation>
    <scope>NUCLEOTIDE SEQUENCE [LARGE SCALE GENOMIC DNA]</scope>
    <source>
        <strain evidence="3">CBS 366.77</strain>
    </source>
</reference>
<dbReference type="EMBL" id="MVGC01000058">
    <property type="protein sequence ID" value="RJE25092.1"/>
    <property type="molecule type" value="Genomic_DNA"/>
</dbReference>
<feature type="compositionally biased region" description="Polar residues" evidence="1">
    <location>
        <begin position="1"/>
        <end position="21"/>
    </location>
</feature>
<evidence type="ECO:0000313" key="2">
    <source>
        <dbReference type="EMBL" id="RJE25092.1"/>
    </source>
</evidence>
<organism evidence="2 3">
    <name type="scientific">Aspergillus sclerotialis</name>
    <dbReference type="NCBI Taxonomy" id="2070753"/>
    <lineage>
        <taxon>Eukaryota</taxon>
        <taxon>Fungi</taxon>
        <taxon>Dikarya</taxon>
        <taxon>Ascomycota</taxon>
        <taxon>Pezizomycotina</taxon>
        <taxon>Eurotiomycetes</taxon>
        <taxon>Eurotiomycetidae</taxon>
        <taxon>Eurotiales</taxon>
        <taxon>Aspergillaceae</taxon>
        <taxon>Aspergillus</taxon>
        <taxon>Aspergillus subgen. Polypaecilum</taxon>
    </lineage>
</organism>
<accession>A0A3A2ZPI1</accession>
<dbReference type="AlphaFoldDB" id="A0A3A2ZPI1"/>
<feature type="compositionally biased region" description="Low complexity" evidence="1">
    <location>
        <begin position="31"/>
        <end position="45"/>
    </location>
</feature>
<protein>
    <submittedName>
        <fullName evidence="2">Uncharacterized protein</fullName>
    </submittedName>
</protein>
<comment type="caution">
    <text evidence="2">The sequence shown here is derived from an EMBL/GenBank/DDBJ whole genome shotgun (WGS) entry which is preliminary data.</text>
</comment>
<feature type="compositionally biased region" description="Polar residues" evidence="1">
    <location>
        <begin position="46"/>
        <end position="56"/>
    </location>
</feature>
<sequence length="93" mass="9846">MHCNTTGDSSYAPQATSSTLHTGFFETEVPSQSSDDIPSPSNNSQICSPPNSPITNEVSVVIRDPNESLVSSVIQQLVVARANFSVSQSFGQS</sequence>
<feature type="region of interest" description="Disordered" evidence="1">
    <location>
        <begin position="1"/>
        <end position="56"/>
    </location>
</feature>
<keyword evidence="3" id="KW-1185">Reference proteome</keyword>
<name>A0A3A2ZPI1_9EURO</name>
<evidence type="ECO:0000313" key="3">
    <source>
        <dbReference type="Proteomes" id="UP000266188"/>
    </source>
</evidence>
<evidence type="ECO:0000256" key="1">
    <source>
        <dbReference type="SAM" id="MobiDB-lite"/>
    </source>
</evidence>
<proteinExistence type="predicted"/>
<dbReference type="Proteomes" id="UP000266188">
    <property type="component" value="Unassembled WGS sequence"/>
</dbReference>
<gene>
    <name evidence="2" type="ORF">PHISCL_02563</name>
</gene>